<dbReference type="InterPro" id="IPR001611">
    <property type="entry name" value="Leu-rich_rpt"/>
</dbReference>
<evidence type="ECO:0000256" key="1">
    <source>
        <dbReference type="ARBA" id="ARBA00022614"/>
    </source>
</evidence>
<feature type="signal peptide" evidence="7">
    <location>
        <begin position="1"/>
        <end position="23"/>
    </location>
</feature>
<dbReference type="SMART" id="SM00082">
    <property type="entry name" value="LRRCT"/>
    <property type="match status" value="1"/>
</dbReference>
<evidence type="ECO:0000256" key="7">
    <source>
        <dbReference type="SAM" id="SignalP"/>
    </source>
</evidence>
<keyword evidence="2 7" id="KW-0732">Signal</keyword>
<dbReference type="FunFam" id="3.80.10.10:FF:000770">
    <property type="entry name" value="Uncharacterized protein"/>
    <property type="match status" value="1"/>
</dbReference>
<organism evidence="10">
    <name type="scientific">Nothobranchius furzeri</name>
    <name type="common">Turquoise killifish</name>
    <dbReference type="NCBI Taxonomy" id="105023"/>
    <lineage>
        <taxon>Eukaryota</taxon>
        <taxon>Metazoa</taxon>
        <taxon>Chordata</taxon>
        <taxon>Craniata</taxon>
        <taxon>Vertebrata</taxon>
        <taxon>Euteleostomi</taxon>
        <taxon>Actinopterygii</taxon>
        <taxon>Neopterygii</taxon>
        <taxon>Teleostei</taxon>
        <taxon>Neoteleostei</taxon>
        <taxon>Acanthomorphata</taxon>
        <taxon>Ovalentaria</taxon>
        <taxon>Atherinomorphae</taxon>
        <taxon>Cyprinodontiformes</taxon>
        <taxon>Nothobranchiidae</taxon>
        <taxon>Nothobranchius</taxon>
    </lineage>
</organism>
<dbReference type="InterPro" id="IPR003591">
    <property type="entry name" value="Leu-rich_rpt_typical-subtyp"/>
</dbReference>
<reference evidence="9" key="3">
    <citation type="submission" date="2020-03" db="EMBL/GenBank/DDBJ databases">
        <title>Intra-Species Differences in Population Size shape Life History and Genome Evolution.</title>
        <authorList>
            <person name="Willemsen D."/>
            <person name="Cui R."/>
            <person name="Valenzano D.R."/>
        </authorList>
    </citation>
    <scope>NUCLEOTIDE SEQUENCE</scope>
    <source>
        <strain evidence="9">GRZ</strain>
        <tissue evidence="9">Whole</tissue>
    </source>
</reference>
<keyword evidence="1" id="KW-0433">Leucine-rich repeat</keyword>
<dbReference type="OMA" id="QGPEYVH"/>
<protein>
    <submittedName>
        <fullName evidence="10">Glycoprotein V (Platelet)</fullName>
    </submittedName>
    <submittedName>
        <fullName evidence="9">Platelet glycoprotein V-like</fullName>
    </submittedName>
</protein>
<dbReference type="EMBL" id="JAAVVJ010000017">
    <property type="protein sequence ID" value="KAF7202336.1"/>
    <property type="molecule type" value="Genomic_DNA"/>
</dbReference>
<evidence type="ECO:0000256" key="3">
    <source>
        <dbReference type="ARBA" id="ARBA00022737"/>
    </source>
</evidence>
<dbReference type="InterPro" id="IPR032675">
    <property type="entry name" value="LRR_dom_sf"/>
</dbReference>
<feature type="chain" id="PRO_5008365527" evidence="7">
    <location>
        <begin position="24"/>
        <end position="616"/>
    </location>
</feature>
<evidence type="ECO:0000256" key="2">
    <source>
        <dbReference type="ARBA" id="ARBA00022729"/>
    </source>
</evidence>
<dbReference type="Pfam" id="PF13855">
    <property type="entry name" value="LRR_8"/>
    <property type="match status" value="4"/>
</dbReference>
<dbReference type="FunFam" id="3.80.10.10:FF:001360">
    <property type="entry name" value="Uncharacterized protein"/>
    <property type="match status" value="1"/>
</dbReference>
<dbReference type="KEGG" id="nfu:107392676"/>
<dbReference type="AlphaFoldDB" id="A0A1A8A9L3"/>
<dbReference type="Proteomes" id="UP000822369">
    <property type="component" value="Chromosome 17"/>
</dbReference>
<evidence type="ECO:0000256" key="6">
    <source>
        <dbReference type="SAM" id="Phobius"/>
    </source>
</evidence>
<keyword evidence="6" id="KW-0812">Transmembrane</keyword>
<dbReference type="SMART" id="SM00365">
    <property type="entry name" value="LRR_SD22"/>
    <property type="match status" value="5"/>
</dbReference>
<evidence type="ECO:0000313" key="10">
    <source>
        <dbReference type="EMBL" id="SBP50890.1"/>
    </source>
</evidence>
<keyword evidence="4" id="KW-0325">Glycoprotein</keyword>
<dbReference type="PANTHER" id="PTHR24369:SF211">
    <property type="entry name" value="LEUCINE-RICH REPEAT-CONTAINING PROTEIN 15-LIKE"/>
    <property type="match status" value="1"/>
</dbReference>
<gene>
    <name evidence="10" type="primary">GP5</name>
    <name evidence="9" type="ORF">G4P62_015767</name>
</gene>
<keyword evidence="6" id="KW-1133">Transmembrane helix</keyword>
<proteinExistence type="predicted"/>
<feature type="transmembrane region" description="Helical" evidence="6">
    <location>
        <begin position="573"/>
        <end position="599"/>
    </location>
</feature>
<dbReference type="Gene3D" id="3.80.10.10">
    <property type="entry name" value="Ribonuclease Inhibitor"/>
    <property type="match status" value="3"/>
</dbReference>
<keyword evidence="3" id="KW-0677">Repeat</keyword>
<evidence type="ECO:0000313" key="9">
    <source>
        <dbReference type="EMBL" id="KAF7202336.1"/>
    </source>
</evidence>
<dbReference type="InterPro" id="IPR050541">
    <property type="entry name" value="LRR_TM_domain-containing"/>
</dbReference>
<dbReference type="SUPFAM" id="SSF52058">
    <property type="entry name" value="L domain-like"/>
    <property type="match status" value="1"/>
</dbReference>
<feature type="compositionally biased region" description="Low complexity" evidence="5">
    <location>
        <begin position="500"/>
        <end position="522"/>
    </location>
</feature>
<evidence type="ECO:0000256" key="5">
    <source>
        <dbReference type="SAM" id="MobiDB-lite"/>
    </source>
</evidence>
<evidence type="ECO:0000259" key="8">
    <source>
        <dbReference type="SMART" id="SM00082"/>
    </source>
</evidence>
<dbReference type="SMART" id="SM00369">
    <property type="entry name" value="LRR_TYP"/>
    <property type="match status" value="13"/>
</dbReference>
<accession>A0A1A8A9L3</accession>
<dbReference type="SMART" id="SM00364">
    <property type="entry name" value="LRR_BAC"/>
    <property type="match status" value="7"/>
</dbReference>
<sequence>MDSCHTGLMWVTLILVGLSAADSSVSCPANCQCSSEGYANCTGVSITDIPPKLPLHTYTLNLFRTNMSVLSERSLAEQVFLVRFSLTNGHLHTIHPRAFNVAPQLKTVKLSSNVLSSLPDGVFSPLTSLEEIYLDGNQLTMIAPDTFKGLRSLLILDLNNNKLSNLSFNIFDGLTNLSFLNLGRNQIKTLPPTIFHSLTKLRLLAMYANKLEQLEAGIFDRLVILEELTLFQNQIASLPPKVFWPLKNLRTLSMSSNRLQNIPPKSFYNMSKLVKLTIYKNPLLSLPDELMGYMPDIREFYLYGTELVTVPGNLFSNMSGLLHLNLHLNPKLSQLPSDLFCCLPKLQKLSLRNNQLQYLHPQLFFALTSLSILLLNDNNLVTLPESIFKNLGGLETLDLKGNHLKTLPEDLFSSNTALNALHLGGNPWNCSCIIRGFARWVRQNAHVVPDKVDTLCHSPFYQALRRLDSLLEEEFDYCDRTAVTSVPTQANVKEQTQPLTVRSTTPTAQSTTSETTTNPPVVQTTSNTQTNEAHRVSPYFNDTLVLQQGPEYVHHNHHNGWVYVWFLPSSSTLVGFLMVCYILLLATGLLLILAAIFGLHRLSTTMDKLKANCNAE</sequence>
<feature type="region of interest" description="Disordered" evidence="5">
    <location>
        <begin position="493"/>
        <end position="530"/>
    </location>
</feature>
<evidence type="ECO:0000256" key="4">
    <source>
        <dbReference type="ARBA" id="ARBA00023180"/>
    </source>
</evidence>
<dbReference type="EMBL" id="HADY01012405">
    <property type="protein sequence ID" value="SBP50890.1"/>
    <property type="molecule type" value="Transcribed_RNA"/>
</dbReference>
<reference evidence="10" key="1">
    <citation type="submission" date="2016-05" db="EMBL/GenBank/DDBJ databases">
        <authorList>
            <person name="Lavstsen T."/>
            <person name="Jespersen J.S."/>
        </authorList>
    </citation>
    <scope>NUCLEOTIDE SEQUENCE</scope>
    <source>
        <tissue evidence="10">Brain</tissue>
    </source>
</reference>
<feature type="domain" description="LRRCT" evidence="8">
    <location>
        <begin position="426"/>
        <end position="479"/>
    </location>
</feature>
<dbReference type="GO" id="GO:0005886">
    <property type="term" value="C:plasma membrane"/>
    <property type="evidence" value="ECO:0007669"/>
    <property type="project" value="TreeGrafter"/>
</dbReference>
<dbReference type="PANTHER" id="PTHR24369">
    <property type="entry name" value="ANTIGEN BSP, PUTATIVE-RELATED"/>
    <property type="match status" value="1"/>
</dbReference>
<name>A0A1A8A9L3_NOTFU</name>
<dbReference type="PROSITE" id="PS51450">
    <property type="entry name" value="LRR"/>
    <property type="match status" value="3"/>
</dbReference>
<reference evidence="10" key="2">
    <citation type="submission" date="2016-06" db="EMBL/GenBank/DDBJ databases">
        <title>The genome of a short-lived fish provides insights into sex chromosome evolution and the genetic control of aging.</title>
        <authorList>
            <person name="Reichwald K."/>
            <person name="Felder M."/>
            <person name="Petzold A."/>
            <person name="Koch P."/>
            <person name="Groth M."/>
            <person name="Platzer M."/>
        </authorList>
    </citation>
    <scope>NUCLEOTIDE SEQUENCE</scope>
    <source>
        <tissue evidence="10">Brain</tissue>
    </source>
</reference>
<dbReference type="InterPro" id="IPR000483">
    <property type="entry name" value="Cys-rich_flank_reg_C"/>
</dbReference>
<keyword evidence="6" id="KW-0472">Membrane</keyword>